<reference evidence="2" key="1">
    <citation type="submission" date="2021-01" db="EMBL/GenBank/DDBJ databases">
        <authorList>
            <person name="Corre E."/>
            <person name="Pelletier E."/>
            <person name="Niang G."/>
            <person name="Scheremetjew M."/>
            <person name="Finn R."/>
            <person name="Kale V."/>
            <person name="Holt S."/>
            <person name="Cochrane G."/>
            <person name="Meng A."/>
            <person name="Brown T."/>
            <person name="Cohen L."/>
        </authorList>
    </citation>
    <scope>NUCLEOTIDE SEQUENCE</scope>
    <source>
        <strain evidence="2">CCMP622</strain>
    </source>
</reference>
<feature type="compositionally biased region" description="Basic and acidic residues" evidence="1">
    <location>
        <begin position="1"/>
        <end position="21"/>
    </location>
</feature>
<dbReference type="EMBL" id="HBHP01009085">
    <property type="protein sequence ID" value="CAD9755319.1"/>
    <property type="molecule type" value="Transcribed_RNA"/>
</dbReference>
<gene>
    <name evidence="2" type="ORF">LSP00402_LOCUS5654</name>
</gene>
<dbReference type="AlphaFoldDB" id="A0A7S2TMG8"/>
<name>A0A7S2TMG8_9EUKA</name>
<feature type="region of interest" description="Disordered" evidence="1">
    <location>
        <begin position="1"/>
        <end position="58"/>
    </location>
</feature>
<protein>
    <submittedName>
        <fullName evidence="2">Uncharacterized protein</fullName>
    </submittedName>
</protein>
<proteinExistence type="predicted"/>
<accession>A0A7S2TMG8</accession>
<organism evidence="2">
    <name type="scientific">Lotharella oceanica</name>
    <dbReference type="NCBI Taxonomy" id="641309"/>
    <lineage>
        <taxon>Eukaryota</taxon>
        <taxon>Sar</taxon>
        <taxon>Rhizaria</taxon>
        <taxon>Cercozoa</taxon>
        <taxon>Chlorarachniophyceae</taxon>
        <taxon>Lotharella</taxon>
    </lineage>
</organism>
<sequence length="268" mass="30088">MAHKRDRDGSLTADRTKKNDENTLAVLESNTAESGNDSHSAKRHRTCSENSLNGTEPEEKLNIAPADTWKPVFAVGTRLQVQWEIVDDAEGGTGEVSARWWGCEFFGLKGQDPAGRDIHVIRYDAHGEFEETDSEIVFLSDSDLWDVAYESRLHWRREPPEWNPNQEEKLTMIDVIANQEKEETRNGVPAGLLHSLALNAFSKMPHEKQMAMAARYRDFSNAFKEGLAELKASRGGNCEITQQDVQNIMENIQKSKSSTIPTANVGLM</sequence>
<evidence type="ECO:0000256" key="1">
    <source>
        <dbReference type="SAM" id="MobiDB-lite"/>
    </source>
</evidence>
<evidence type="ECO:0000313" key="2">
    <source>
        <dbReference type="EMBL" id="CAD9755319.1"/>
    </source>
</evidence>
<feature type="compositionally biased region" description="Polar residues" evidence="1">
    <location>
        <begin position="28"/>
        <end position="38"/>
    </location>
</feature>